<organism evidence="2 3">
    <name type="scientific">Hafnia paralvei</name>
    <dbReference type="NCBI Taxonomy" id="546367"/>
    <lineage>
        <taxon>Bacteria</taxon>
        <taxon>Pseudomonadati</taxon>
        <taxon>Pseudomonadota</taxon>
        <taxon>Gammaproteobacteria</taxon>
        <taxon>Enterobacterales</taxon>
        <taxon>Hafniaceae</taxon>
        <taxon>Hafnia</taxon>
    </lineage>
</organism>
<dbReference type="EMBL" id="SITD01000062">
    <property type="protein sequence ID" value="TBM24075.1"/>
    <property type="molecule type" value="Genomic_DNA"/>
</dbReference>
<evidence type="ECO:0000313" key="2">
    <source>
        <dbReference type="EMBL" id="TBM24075.1"/>
    </source>
</evidence>
<reference evidence="2 3" key="1">
    <citation type="submission" date="2019-02" db="EMBL/GenBank/DDBJ databases">
        <title>Comparative genomic analysis of the Hafnia genus genomes.</title>
        <authorList>
            <person name="Zhiqiu Y."/>
            <person name="Chao Y."/>
            <person name="Yuhui D."/>
            <person name="Di H."/>
            <person name="Bin L."/>
        </authorList>
    </citation>
    <scope>NUCLEOTIDE SEQUENCE [LARGE SCALE GENOMIC DNA]</scope>
    <source>
        <strain evidence="2 3">PCM_1194</strain>
    </source>
</reference>
<feature type="transmembrane region" description="Helical" evidence="1">
    <location>
        <begin position="12"/>
        <end position="34"/>
    </location>
</feature>
<comment type="caution">
    <text evidence="2">The sequence shown here is derived from an EMBL/GenBank/DDBJ whole genome shotgun (WGS) entry which is preliminary data.</text>
</comment>
<sequence length="138" mass="15779">MERKKNQTTKIIIFVTLGMLAFFSAIGPTLYAMMHGIKDEARAEIDLLQSGHFTEAYQAGSSSMKKIITPEEFQRYLSPMNFTDIEDYTFIRIAVQDNRGELSGSVTFKNDLEGDITVQMIKENNQWKLLSVELVKFL</sequence>
<keyword evidence="1" id="KW-0812">Transmembrane</keyword>
<dbReference type="Proteomes" id="UP000293380">
    <property type="component" value="Unassembled WGS sequence"/>
</dbReference>
<accession>A0A4Q9EKZ6</accession>
<dbReference type="AlphaFoldDB" id="A0A4Q9EKZ6"/>
<name>A0A4Q9EKZ6_9GAMM</name>
<proteinExistence type="predicted"/>
<keyword evidence="1" id="KW-0472">Membrane</keyword>
<gene>
    <name evidence="2" type="ORF">EYY89_15375</name>
</gene>
<evidence type="ECO:0000313" key="3">
    <source>
        <dbReference type="Proteomes" id="UP000293380"/>
    </source>
</evidence>
<evidence type="ECO:0008006" key="4">
    <source>
        <dbReference type="Google" id="ProtNLM"/>
    </source>
</evidence>
<keyword evidence="1" id="KW-1133">Transmembrane helix</keyword>
<dbReference type="RefSeq" id="WP_070718880.1">
    <property type="nucleotide sequence ID" value="NZ_SITD01000062.1"/>
</dbReference>
<protein>
    <recommendedName>
        <fullName evidence="4">DUF4878 domain-containing protein</fullName>
    </recommendedName>
</protein>
<evidence type="ECO:0000256" key="1">
    <source>
        <dbReference type="SAM" id="Phobius"/>
    </source>
</evidence>